<dbReference type="GO" id="GO:0005634">
    <property type="term" value="C:nucleus"/>
    <property type="evidence" value="ECO:0007669"/>
    <property type="project" value="TreeGrafter"/>
</dbReference>
<proteinExistence type="inferred from homology"/>
<evidence type="ECO:0000259" key="7">
    <source>
        <dbReference type="PROSITE" id="PS51782"/>
    </source>
</evidence>
<comment type="function">
    <text evidence="4">May be involved in protection from oxidative damage.</text>
</comment>
<protein>
    <recommendedName>
        <fullName evidence="5">Oxidation resistance protein 1</fullName>
    </recommendedName>
</protein>
<evidence type="ECO:0000256" key="6">
    <source>
        <dbReference type="SAM" id="MobiDB-lite"/>
    </source>
</evidence>
<dbReference type="GO" id="GO:0005739">
    <property type="term" value="C:mitochondrion"/>
    <property type="evidence" value="ECO:0007669"/>
    <property type="project" value="UniProtKB-SubCell"/>
</dbReference>
<feature type="domain" description="LysM" evidence="7">
    <location>
        <begin position="98"/>
        <end position="141"/>
    </location>
</feature>
<feature type="region of interest" description="Disordered" evidence="6">
    <location>
        <begin position="298"/>
        <end position="405"/>
    </location>
</feature>
<sequence>MSVSNLSWLKKKSQSVDINAPGFNPSAGAGKQTPQASKPPLPKTPIIEEEQNNAANTQKHPSRRSELKRFYTIDTGQKKTLDKKDGRRMSFQKPKGTIEYTVESRDSLNSIALKFDTTPNELVQLNKLFSRAVVTGQVLYVPDPDYVSSVESSPSLSPISPLSPTSSEAEFDKTTNPDVHPKETTPSSTFTGIRPARVVSSTSEEEEAFTEKFLKINCKYITSGKGTVSGVLLVTPNNIMFDPHKTDPLVQENGCEEYGIMCPMEEVMSAAMYKEILDSKIKESLPIEIDQLSGRDFCHSKKMTGSNTEEIDSRIRDAGNDSASTAPRSTEESLSEDVFTESELSPIREELVSSDELRQDKSSGASSESVQTVNQTEVESLTVKSESTGTPGHSRSDAEHSTNEVGTLCHKTDLNNIEMAVKEGDQIADNFQGISGPKEDSTNIKGNSDQDFFLHENSLHQEESKKENMPCGETAEFKQKQTVKGKQGKEQYRDSETEVEELRKLWKTHTMQQTKQQRENIQQVSQKEAKHKITSADGHIESSVLLKEKRRHRLHKFLCLRVGKPMRKTFVSQASATMQQYAQRDKKHEYWFAVPQERTDHLYAFFIQWSPEIYAEDTGEYAREPGFIVVKKIEESETIEDSNNQAAAREWELTKHLPPRTIGYPWTLVYGTGKHGTSLKTLYRTMTGLDTPVLMVIKDSDGQVFGALASEPFKVSDGFYGTGETFVFTFCPEFEVFKWTGDNMFFIKGDMDSLAFGGGGGEFALWLDGDLYHGRSHSCKTFGNRTLSKKEDFFIQDIEIWAFE</sequence>
<dbReference type="PROSITE" id="PS51782">
    <property type="entry name" value="LYSM"/>
    <property type="match status" value="1"/>
</dbReference>
<organism evidence="9 10">
    <name type="scientific">Piliocolobus tephrosceles</name>
    <name type="common">Ugandan red Colobus</name>
    <dbReference type="NCBI Taxonomy" id="591936"/>
    <lineage>
        <taxon>Eukaryota</taxon>
        <taxon>Metazoa</taxon>
        <taxon>Chordata</taxon>
        <taxon>Craniata</taxon>
        <taxon>Vertebrata</taxon>
        <taxon>Euteleostomi</taxon>
        <taxon>Mammalia</taxon>
        <taxon>Eutheria</taxon>
        <taxon>Euarchontoglires</taxon>
        <taxon>Primates</taxon>
        <taxon>Haplorrhini</taxon>
        <taxon>Catarrhini</taxon>
        <taxon>Cercopithecidae</taxon>
        <taxon>Colobinae</taxon>
        <taxon>Piliocolobus</taxon>
    </lineage>
</organism>
<reference evidence="9" key="1">
    <citation type="submission" date="2025-08" db="UniProtKB">
        <authorList>
            <consortium name="Ensembl"/>
        </authorList>
    </citation>
    <scope>IDENTIFICATION</scope>
</reference>
<dbReference type="SMART" id="SM00584">
    <property type="entry name" value="TLDc"/>
    <property type="match status" value="1"/>
</dbReference>
<evidence type="ECO:0000256" key="3">
    <source>
        <dbReference type="ARBA" id="ARBA00023128"/>
    </source>
</evidence>
<evidence type="ECO:0000256" key="4">
    <source>
        <dbReference type="ARBA" id="ARBA00037112"/>
    </source>
</evidence>
<dbReference type="PROSITE" id="PS51886">
    <property type="entry name" value="TLDC"/>
    <property type="match status" value="1"/>
</dbReference>
<dbReference type="FunFam" id="3.10.350.10:FF:000002">
    <property type="entry name" value="Oxidation resistance protein 1 isoform X1"/>
    <property type="match status" value="1"/>
</dbReference>
<feature type="compositionally biased region" description="Basic and acidic residues" evidence="6">
    <location>
        <begin position="346"/>
        <end position="361"/>
    </location>
</feature>
<dbReference type="Proteomes" id="UP000694416">
    <property type="component" value="Unplaced"/>
</dbReference>
<feature type="compositionally biased region" description="Low complexity" evidence="6">
    <location>
        <begin position="150"/>
        <end position="168"/>
    </location>
</feature>
<reference evidence="9" key="2">
    <citation type="submission" date="2025-09" db="UniProtKB">
        <authorList>
            <consortium name="Ensembl"/>
        </authorList>
    </citation>
    <scope>IDENTIFICATION</scope>
</reference>
<evidence type="ECO:0000259" key="8">
    <source>
        <dbReference type="PROSITE" id="PS51886"/>
    </source>
</evidence>
<evidence type="ECO:0000256" key="2">
    <source>
        <dbReference type="ARBA" id="ARBA00009540"/>
    </source>
</evidence>
<comment type="subcellular location">
    <subcellularLocation>
        <location evidence="1">Mitochondrion</location>
    </subcellularLocation>
</comment>
<dbReference type="Ensembl" id="ENSPTET00000052964.1">
    <property type="protein sequence ID" value="ENSPTEP00000039401.1"/>
    <property type="gene ID" value="ENSPTEG00000036420.1"/>
</dbReference>
<keyword evidence="3" id="KW-0496">Mitochondrion</keyword>
<dbReference type="InterPro" id="IPR018392">
    <property type="entry name" value="LysM"/>
</dbReference>
<dbReference type="AlphaFoldDB" id="A0A8C9IVX8"/>
<dbReference type="PANTHER" id="PTHR23354:SF69">
    <property type="entry name" value="OXIDATION RESISTANCE PROTEIN 1"/>
    <property type="match status" value="1"/>
</dbReference>
<dbReference type="CDD" id="cd00118">
    <property type="entry name" value="LysM"/>
    <property type="match status" value="1"/>
</dbReference>
<keyword evidence="10" id="KW-1185">Reference proteome</keyword>
<gene>
    <name evidence="9" type="primary">OXR1</name>
</gene>
<dbReference type="Pfam" id="PF07534">
    <property type="entry name" value="TLD"/>
    <property type="match status" value="1"/>
</dbReference>
<evidence type="ECO:0000256" key="1">
    <source>
        <dbReference type="ARBA" id="ARBA00004173"/>
    </source>
</evidence>
<name>A0A8C9IVX8_9PRIM</name>
<dbReference type="Gene3D" id="3.10.350.10">
    <property type="entry name" value="LysM domain"/>
    <property type="match status" value="1"/>
</dbReference>
<dbReference type="SMART" id="SM00257">
    <property type="entry name" value="LysM"/>
    <property type="match status" value="1"/>
</dbReference>
<feature type="compositionally biased region" description="Basic and acidic residues" evidence="6">
    <location>
        <begin position="170"/>
        <end position="183"/>
    </location>
</feature>
<feature type="region of interest" description="Disordered" evidence="6">
    <location>
        <begin position="150"/>
        <end position="193"/>
    </location>
</feature>
<dbReference type="Pfam" id="PF01476">
    <property type="entry name" value="LysM"/>
    <property type="match status" value="1"/>
</dbReference>
<accession>A0A8C9IVX8</accession>
<dbReference type="PANTHER" id="PTHR23354">
    <property type="entry name" value="NUCLEOLAR PROTEIN 7/ESTROGEN RECEPTOR COACTIVATOR-RELATED"/>
    <property type="match status" value="1"/>
</dbReference>
<evidence type="ECO:0000313" key="9">
    <source>
        <dbReference type="Ensembl" id="ENSPTEP00000039401.1"/>
    </source>
</evidence>
<comment type="similarity">
    <text evidence="2">Belongs to the OXR1 family.</text>
</comment>
<feature type="compositionally biased region" description="Basic and acidic residues" evidence="6">
    <location>
        <begin position="63"/>
        <end position="86"/>
    </location>
</feature>
<dbReference type="InterPro" id="IPR006571">
    <property type="entry name" value="TLDc_dom"/>
</dbReference>
<feature type="compositionally biased region" description="Polar residues" evidence="6">
    <location>
        <begin position="362"/>
        <end position="393"/>
    </location>
</feature>
<evidence type="ECO:0000313" key="10">
    <source>
        <dbReference type="Proteomes" id="UP000694416"/>
    </source>
</evidence>
<dbReference type="SUPFAM" id="SSF54106">
    <property type="entry name" value="LysM domain"/>
    <property type="match status" value="1"/>
</dbReference>
<feature type="domain" description="TLDc" evidence="8">
    <location>
        <begin position="643"/>
        <end position="804"/>
    </location>
</feature>
<dbReference type="GO" id="GO:0006979">
    <property type="term" value="P:response to oxidative stress"/>
    <property type="evidence" value="ECO:0007669"/>
    <property type="project" value="TreeGrafter"/>
</dbReference>
<dbReference type="InterPro" id="IPR036779">
    <property type="entry name" value="LysM_dom_sf"/>
</dbReference>
<evidence type="ECO:0000256" key="5">
    <source>
        <dbReference type="ARBA" id="ARBA00040604"/>
    </source>
</evidence>
<feature type="region of interest" description="Disordered" evidence="6">
    <location>
        <begin position="1"/>
        <end position="86"/>
    </location>
</feature>